<sequence length="869" mass="94570">MRRFAAAFSTKKHPVPPPLLTDHHTSSASDSSGSASVYLHTPDDNPTQQPKSSSWKSWLKSAPKSKHSRPQQDSAEKLWTGALPDWSPPELDDTQSEPSFEDDVDPRQTLLILVSNSLVPPPPPSSPFTRRSDAALLFPRSIHTPSSLKPHPTLISTLFKSRLLARLRDGDRPLTQAEQRILAGLSSRRLSPVIPANPPPHPFDEPAPSSSIMISLSSPGLTRWISRPCFEDRYAVFLPQSDGSVQRHPVTGTALAVAAIEYSEGLESMVDFDLHDTPPPSSSSSLAIEIPSAASEPASSSSAPARNSPYIAVPSPLRNEHNLPVPPPVTVVQSAPAAVPAPAPVELEPLVKRGVRFAEDGKDDVIPLGYALRMKKKREEKARFLRAEQERRVLEEERYRLEEERRVHEARRAELEEERRAWERERRTMEAEKRNRKYAEEVVAMRLRRDSQRAGGVPALKASENNPNAFLGSSSAGYFPTSTTSSASERNKRPPAPRHSRLPHDDVSPPYPPRRETSEPNLPTITRTSPNAMRSQRGSSHSRSPGSSRPSSLKGTPNSNEAPPLPGTHSPSVYSSQELSSSEDVRAAVAAAASRTKPRSFMAHNNSSSSLAGDRATSYPVWVGSSQSLNSMVLPPMPMMPMQMQVPMMPPFVMMDMPLLPPTPPFMMQQYPRQHRSPGGSSGSGAGSSKGRLSNSQNSSRERVNSYIGGGGGGGGRGEASGSGGPPRSASFPRPEYRASKSTPATLHQSPRHSYQPSTGAESRRASMPVSPPRQSQHAPSPRPRQYSHHEQRSPTTPQHHSHSQPSPMSRVASQQHLQPPSPWTGLPTQSGKLPNANVVPQNQHSSSSRAGATKTTASSSSKRQTIIT</sequence>
<dbReference type="EMBL" id="JABCKV010000001">
    <property type="protein sequence ID" value="KAG5648985.1"/>
    <property type="molecule type" value="Genomic_DNA"/>
</dbReference>
<feature type="compositionally biased region" description="Polar residues" evidence="2">
    <location>
        <begin position="463"/>
        <end position="488"/>
    </location>
</feature>
<feature type="compositionally biased region" description="Acidic residues" evidence="2">
    <location>
        <begin position="90"/>
        <end position="103"/>
    </location>
</feature>
<organism evidence="3 4">
    <name type="scientific">Asterophora parasitica</name>
    <dbReference type="NCBI Taxonomy" id="117018"/>
    <lineage>
        <taxon>Eukaryota</taxon>
        <taxon>Fungi</taxon>
        <taxon>Dikarya</taxon>
        <taxon>Basidiomycota</taxon>
        <taxon>Agaricomycotina</taxon>
        <taxon>Agaricomycetes</taxon>
        <taxon>Agaricomycetidae</taxon>
        <taxon>Agaricales</taxon>
        <taxon>Tricholomatineae</taxon>
        <taxon>Lyophyllaceae</taxon>
        <taxon>Asterophora</taxon>
    </lineage>
</organism>
<feature type="region of interest" description="Disordered" evidence="2">
    <location>
        <begin position="450"/>
        <end position="615"/>
    </location>
</feature>
<feature type="compositionally biased region" description="Low complexity" evidence="2">
    <location>
        <begin position="50"/>
        <end position="62"/>
    </location>
</feature>
<dbReference type="AlphaFoldDB" id="A0A9P7GKI9"/>
<evidence type="ECO:0000256" key="2">
    <source>
        <dbReference type="SAM" id="MobiDB-lite"/>
    </source>
</evidence>
<feature type="compositionally biased region" description="Low complexity" evidence="2">
    <location>
        <begin position="846"/>
        <end position="869"/>
    </location>
</feature>
<feature type="compositionally biased region" description="Polar residues" evidence="2">
    <location>
        <begin position="519"/>
        <end position="533"/>
    </location>
</feature>
<accession>A0A9P7GKI9</accession>
<feature type="coiled-coil region" evidence="1">
    <location>
        <begin position="377"/>
        <end position="435"/>
    </location>
</feature>
<comment type="caution">
    <text evidence="3">The sequence shown here is derived from an EMBL/GenBank/DDBJ whole genome shotgun (WGS) entry which is preliminary data.</text>
</comment>
<feature type="compositionally biased region" description="Basic and acidic residues" evidence="2">
    <location>
        <begin position="502"/>
        <end position="518"/>
    </location>
</feature>
<feature type="compositionally biased region" description="Gly residues" evidence="2">
    <location>
        <begin position="708"/>
        <end position="725"/>
    </location>
</feature>
<proteinExistence type="predicted"/>
<feature type="compositionally biased region" description="Polar residues" evidence="2">
    <location>
        <begin position="827"/>
        <end position="845"/>
    </location>
</feature>
<reference evidence="3" key="1">
    <citation type="submission" date="2020-07" db="EMBL/GenBank/DDBJ databases">
        <authorList>
            <person name="Nieuwenhuis M."/>
            <person name="Van De Peppel L.J.J."/>
        </authorList>
    </citation>
    <scope>NUCLEOTIDE SEQUENCE</scope>
    <source>
        <strain evidence="3">AP01</strain>
        <tissue evidence="3">Mycelium</tissue>
    </source>
</reference>
<dbReference type="OrthoDB" id="428577at2759"/>
<evidence type="ECO:0000313" key="3">
    <source>
        <dbReference type="EMBL" id="KAG5648985.1"/>
    </source>
</evidence>
<reference evidence="3" key="2">
    <citation type="submission" date="2021-10" db="EMBL/GenBank/DDBJ databases">
        <title>Phylogenomics reveals ancestral predisposition of the termite-cultivated fungus Termitomyces towards a domesticated lifestyle.</title>
        <authorList>
            <person name="Auxier B."/>
            <person name="Grum-Grzhimaylo A."/>
            <person name="Cardenas M.E."/>
            <person name="Lodge J.D."/>
            <person name="Laessoe T."/>
            <person name="Pedersen O."/>
            <person name="Smith M.E."/>
            <person name="Kuyper T.W."/>
            <person name="Franco-Molano E.A."/>
            <person name="Baroni T.J."/>
            <person name="Aanen D.K."/>
        </authorList>
    </citation>
    <scope>NUCLEOTIDE SEQUENCE</scope>
    <source>
        <strain evidence="3">AP01</strain>
        <tissue evidence="3">Mycelium</tissue>
    </source>
</reference>
<feature type="compositionally biased region" description="Low complexity" evidence="2">
    <location>
        <begin position="282"/>
        <end position="305"/>
    </location>
</feature>
<feature type="compositionally biased region" description="Low complexity" evidence="2">
    <location>
        <begin position="534"/>
        <end position="552"/>
    </location>
</feature>
<protein>
    <submittedName>
        <fullName evidence="3">Uncharacterized protein</fullName>
    </submittedName>
</protein>
<feature type="compositionally biased region" description="Polar residues" evidence="2">
    <location>
        <begin position="740"/>
        <end position="761"/>
    </location>
</feature>
<feature type="region of interest" description="Disordered" evidence="2">
    <location>
        <begin position="271"/>
        <end position="307"/>
    </location>
</feature>
<feature type="region of interest" description="Disordered" evidence="2">
    <location>
        <begin position="664"/>
        <end position="869"/>
    </location>
</feature>
<evidence type="ECO:0000256" key="1">
    <source>
        <dbReference type="SAM" id="Coils"/>
    </source>
</evidence>
<name>A0A9P7GKI9_9AGAR</name>
<keyword evidence="1" id="KW-0175">Coiled coil</keyword>
<feature type="compositionally biased region" description="Low complexity" evidence="2">
    <location>
        <begin position="570"/>
        <end position="593"/>
    </location>
</feature>
<feature type="compositionally biased region" description="Low complexity" evidence="2">
    <location>
        <begin position="794"/>
        <end position="808"/>
    </location>
</feature>
<feature type="compositionally biased region" description="Low complexity" evidence="2">
    <location>
        <begin position="26"/>
        <end position="36"/>
    </location>
</feature>
<feature type="region of interest" description="Disordered" evidence="2">
    <location>
        <begin position="1"/>
        <end position="103"/>
    </location>
</feature>
<keyword evidence="4" id="KW-1185">Reference proteome</keyword>
<evidence type="ECO:0000313" key="4">
    <source>
        <dbReference type="Proteomes" id="UP000775547"/>
    </source>
</evidence>
<gene>
    <name evidence="3" type="ORF">DXG03_000334</name>
</gene>
<dbReference type="Proteomes" id="UP000775547">
    <property type="component" value="Unassembled WGS sequence"/>
</dbReference>